<evidence type="ECO:0000313" key="2">
    <source>
        <dbReference type="Proteomes" id="UP001480595"/>
    </source>
</evidence>
<dbReference type="InterPro" id="IPR025213">
    <property type="entry name" value="Sim4_Fta2"/>
</dbReference>
<gene>
    <name evidence="1" type="ORF">PG994_007669</name>
</gene>
<sequence>MGKFKGHSLANTPLPPCQGPKLHPFKCENPSISWGKRLDDDGGDSSPTQGVVFEVAIESRAYALKVFKFCDPYSTEHYWGPLLGNKIPLQDILYYTDPFFAECRAYGRIHDARLKDGNKGALAVKCHGYLYLSNEDEALLTELGVDLGSDISTMNCARRLGEVVVFVQL</sequence>
<reference evidence="1 2" key="1">
    <citation type="submission" date="2023-01" db="EMBL/GenBank/DDBJ databases">
        <title>Analysis of 21 Apiospora genomes using comparative genomics revels a genus with tremendous synthesis potential of carbohydrate active enzymes and secondary metabolites.</title>
        <authorList>
            <person name="Sorensen T."/>
        </authorList>
    </citation>
    <scope>NUCLEOTIDE SEQUENCE [LARGE SCALE GENOMIC DNA]</scope>
    <source>
        <strain evidence="1 2">CBS 135458</strain>
    </source>
</reference>
<accession>A0ABR1UQW1</accession>
<keyword evidence="2" id="KW-1185">Reference proteome</keyword>
<comment type="caution">
    <text evidence="1">The sequence shown here is derived from an EMBL/GenBank/DDBJ whole genome shotgun (WGS) entry which is preliminary data.</text>
</comment>
<dbReference type="Pfam" id="PF13095">
    <property type="entry name" value="FTA2"/>
    <property type="match status" value="1"/>
</dbReference>
<dbReference type="EMBL" id="JAQQWL010000008">
    <property type="protein sequence ID" value="KAK8061303.1"/>
    <property type="molecule type" value="Genomic_DNA"/>
</dbReference>
<dbReference type="RefSeq" id="XP_066714565.1">
    <property type="nucleotide sequence ID" value="XM_066859078.1"/>
</dbReference>
<organism evidence="1 2">
    <name type="scientific">Apiospora phragmitis</name>
    <dbReference type="NCBI Taxonomy" id="2905665"/>
    <lineage>
        <taxon>Eukaryota</taxon>
        <taxon>Fungi</taxon>
        <taxon>Dikarya</taxon>
        <taxon>Ascomycota</taxon>
        <taxon>Pezizomycotina</taxon>
        <taxon>Sordariomycetes</taxon>
        <taxon>Xylariomycetidae</taxon>
        <taxon>Amphisphaeriales</taxon>
        <taxon>Apiosporaceae</taxon>
        <taxon>Apiospora</taxon>
    </lineage>
</organism>
<name>A0ABR1UQW1_9PEZI</name>
<proteinExistence type="predicted"/>
<dbReference type="Proteomes" id="UP001480595">
    <property type="component" value="Unassembled WGS sequence"/>
</dbReference>
<protein>
    <submittedName>
        <fullName evidence="1">Uncharacterized protein</fullName>
    </submittedName>
</protein>
<evidence type="ECO:0000313" key="1">
    <source>
        <dbReference type="EMBL" id="KAK8061303.1"/>
    </source>
</evidence>
<dbReference type="GeneID" id="92092141"/>